<dbReference type="CDD" id="cd01948">
    <property type="entry name" value="EAL"/>
    <property type="match status" value="1"/>
</dbReference>
<sequence>MNRYWITFFVILLICVVSFHKINQFYINHALKLDGEKIAQRMENVIVDSIRVIDSLPALTEVKCSQQSIQLLANVVYEADSVRWLGLSDQNGDYCSSLPLDISLNKFQKHKLYGDYSLATLDQSDGHSELLLIKESAESLYVADLNNLSVNTLNDLPCESCVSYRVTIHGDPPISFGERLKDNYAYRFQLRKRIDNLEMTVIFEATNEISEYYSGVSLITTILVSCFFSFVIIYTIERLLNYQRSFRTIIERAIKNDEFKPYYQPIVDCRTNQVVGAEALLKWVEPDGTVRPTKDFISYLEQTGLIIPITSQLVKKIAADIATFGWENCQKSISLNIVPKHLDSDNLFDEIQKAVSNNGIRFENFSLEITERDRIPNLPHAKQAADRFISNGIKLKLDDAGTGYGGFSYIQELQISTLKIDKMFVDTITCEKDVKKPVLDAIISFAKSSSLEIIAEGVESVRQLDYLKSKDVSLIQGFIYSGSLSNEEFKGLLQLKEISATKGI</sequence>
<dbReference type="Gene3D" id="3.20.20.450">
    <property type="entry name" value="EAL domain"/>
    <property type="match status" value="1"/>
</dbReference>
<accession>A0A545UJF2</accession>
<evidence type="ECO:0000313" key="3">
    <source>
        <dbReference type="EMBL" id="TQV89563.1"/>
    </source>
</evidence>
<keyword evidence="1" id="KW-0812">Transmembrane</keyword>
<dbReference type="Pfam" id="PF00563">
    <property type="entry name" value="EAL"/>
    <property type="match status" value="1"/>
</dbReference>
<dbReference type="SUPFAM" id="SSF141868">
    <property type="entry name" value="EAL domain-like"/>
    <property type="match status" value="1"/>
</dbReference>
<evidence type="ECO:0000256" key="1">
    <source>
        <dbReference type="SAM" id="Phobius"/>
    </source>
</evidence>
<dbReference type="Pfam" id="PF20982">
    <property type="entry name" value="CSS_CxxC"/>
    <property type="match status" value="1"/>
</dbReference>
<gene>
    <name evidence="3" type="ORF">FLL46_01375</name>
</gene>
<keyword evidence="1" id="KW-1133">Transmembrane helix</keyword>
<dbReference type="InterPro" id="IPR001633">
    <property type="entry name" value="EAL_dom"/>
</dbReference>
<dbReference type="Proteomes" id="UP000315439">
    <property type="component" value="Unassembled WGS sequence"/>
</dbReference>
<name>A0A545UJF2_9GAMM</name>
<dbReference type="InterPro" id="IPR048614">
    <property type="entry name" value="CSS_CxxC"/>
</dbReference>
<keyword evidence="1" id="KW-0472">Membrane</keyword>
<evidence type="ECO:0000313" key="4">
    <source>
        <dbReference type="Proteomes" id="UP000315439"/>
    </source>
</evidence>
<feature type="transmembrane region" description="Helical" evidence="1">
    <location>
        <begin position="212"/>
        <end position="236"/>
    </location>
</feature>
<proteinExistence type="predicted"/>
<dbReference type="InterPro" id="IPR050706">
    <property type="entry name" value="Cyclic-di-GMP_PDE-like"/>
</dbReference>
<dbReference type="InterPro" id="IPR035919">
    <property type="entry name" value="EAL_sf"/>
</dbReference>
<keyword evidence="4" id="KW-1185">Reference proteome</keyword>
<dbReference type="PANTHER" id="PTHR33121">
    <property type="entry name" value="CYCLIC DI-GMP PHOSPHODIESTERASE PDEF"/>
    <property type="match status" value="1"/>
</dbReference>
<protein>
    <submittedName>
        <fullName evidence="3">EAL domain-containing protein</fullName>
    </submittedName>
</protein>
<dbReference type="PROSITE" id="PS50883">
    <property type="entry name" value="EAL"/>
    <property type="match status" value="1"/>
</dbReference>
<dbReference type="AlphaFoldDB" id="A0A545UJF2"/>
<comment type="caution">
    <text evidence="3">The sequence shown here is derived from an EMBL/GenBank/DDBJ whole genome shotgun (WGS) entry which is preliminary data.</text>
</comment>
<dbReference type="OrthoDB" id="675397at2"/>
<dbReference type="GO" id="GO:0005886">
    <property type="term" value="C:plasma membrane"/>
    <property type="evidence" value="ECO:0007669"/>
    <property type="project" value="UniProtKB-SubCell"/>
</dbReference>
<reference evidence="3 4" key="1">
    <citation type="submission" date="2019-07" db="EMBL/GenBank/DDBJ databases">
        <title>Draft genome for Aliikangiella sp. M105.</title>
        <authorList>
            <person name="Wang G."/>
        </authorList>
    </citation>
    <scope>NUCLEOTIDE SEQUENCE [LARGE SCALE GENOMIC DNA]</scope>
    <source>
        <strain evidence="3 4">M105</strain>
    </source>
</reference>
<dbReference type="SMART" id="SM00052">
    <property type="entry name" value="EAL"/>
    <property type="match status" value="1"/>
</dbReference>
<organism evidence="3 4">
    <name type="scientific">Aliikangiella coralliicola</name>
    <dbReference type="NCBI Taxonomy" id="2592383"/>
    <lineage>
        <taxon>Bacteria</taxon>
        <taxon>Pseudomonadati</taxon>
        <taxon>Pseudomonadota</taxon>
        <taxon>Gammaproteobacteria</taxon>
        <taxon>Oceanospirillales</taxon>
        <taxon>Pleioneaceae</taxon>
        <taxon>Aliikangiella</taxon>
    </lineage>
</organism>
<dbReference type="RefSeq" id="WP_142891627.1">
    <property type="nucleotide sequence ID" value="NZ_ML660160.1"/>
</dbReference>
<dbReference type="EMBL" id="VIKS01000001">
    <property type="protein sequence ID" value="TQV89563.1"/>
    <property type="molecule type" value="Genomic_DNA"/>
</dbReference>
<dbReference type="GO" id="GO:0071111">
    <property type="term" value="F:cyclic-guanylate-specific phosphodiesterase activity"/>
    <property type="evidence" value="ECO:0007669"/>
    <property type="project" value="UniProtKB-EC"/>
</dbReference>
<evidence type="ECO:0000259" key="2">
    <source>
        <dbReference type="PROSITE" id="PS50883"/>
    </source>
</evidence>
<feature type="domain" description="EAL" evidence="2">
    <location>
        <begin position="243"/>
        <end position="497"/>
    </location>
</feature>
<dbReference type="PANTHER" id="PTHR33121:SF56">
    <property type="entry name" value="SIGNALLING PROTEIN WITH EAL AND C2 DOMAINS"/>
    <property type="match status" value="1"/>
</dbReference>